<dbReference type="EMBL" id="CP103300">
    <property type="protein sequence ID" value="UYM14920.1"/>
    <property type="molecule type" value="Genomic_DNA"/>
</dbReference>
<organism evidence="2 3">
    <name type="scientific">Endozoicomonas euniceicola</name>
    <dbReference type="NCBI Taxonomy" id="1234143"/>
    <lineage>
        <taxon>Bacteria</taxon>
        <taxon>Pseudomonadati</taxon>
        <taxon>Pseudomonadota</taxon>
        <taxon>Gammaproteobacteria</taxon>
        <taxon>Oceanospirillales</taxon>
        <taxon>Endozoicomonadaceae</taxon>
        <taxon>Endozoicomonas</taxon>
    </lineage>
</organism>
<protein>
    <submittedName>
        <fullName evidence="2">VWA domain-containing protein</fullName>
    </submittedName>
</protein>
<evidence type="ECO:0000259" key="1">
    <source>
        <dbReference type="PROSITE" id="PS50234"/>
    </source>
</evidence>
<evidence type="ECO:0000313" key="3">
    <source>
        <dbReference type="Proteomes" id="UP001163255"/>
    </source>
</evidence>
<dbReference type="PROSITE" id="PS50234">
    <property type="entry name" value="VWFA"/>
    <property type="match status" value="1"/>
</dbReference>
<dbReference type="RefSeq" id="WP_262596663.1">
    <property type="nucleotide sequence ID" value="NZ_CP103300.1"/>
</dbReference>
<dbReference type="SUPFAM" id="SSF53300">
    <property type="entry name" value="vWA-like"/>
    <property type="match status" value="1"/>
</dbReference>
<dbReference type="Gene3D" id="3.40.50.410">
    <property type="entry name" value="von Willebrand factor, type A domain"/>
    <property type="match status" value="1"/>
</dbReference>
<keyword evidence="3" id="KW-1185">Reference proteome</keyword>
<dbReference type="InterPro" id="IPR036465">
    <property type="entry name" value="vWFA_dom_sf"/>
</dbReference>
<dbReference type="Pfam" id="PF00092">
    <property type="entry name" value="VWA"/>
    <property type="match status" value="1"/>
</dbReference>
<sequence length="343" mass="37561">MRRLPVYFVLDVSESMAGTPLLQLESGMEQIVRSLRTDPHALETVYLSVIAFAGKADVIAPLIDVVSFYPPRLPMGSGTALGDALNCLMNSIERDVVKTTPDRRGDWKPVVFLMTDGHPTDNTDSAIERWKNQFAHRVQLVAITLGNQAGTSVLSKLTDDVLCYEGNDGKTFKQFIDWISASVTATSHAVESNNDGLSLAKKPSNLTLVKDFPEHKERTIDESVVVLRGRCQKSERPYLIKYNRSEDAGFSGKEFELEGAFPIEESFFAWSVSSESDSQVNTEQLVGVPPCPHCGNATAFAMCSCGKLLCINEPGVHTCPWCKNEIEFSGEGSGGFDVARGRG</sequence>
<reference evidence="2" key="1">
    <citation type="submission" date="2022-10" db="EMBL/GenBank/DDBJ databases">
        <title>Completed Genome Sequence of two octocoral isolated bacterium, Endozoicomonas euniceicola EF212T and Endozoicomonas gorgoniicola PS125T.</title>
        <authorList>
            <person name="Chiou Y.-J."/>
            <person name="Chen Y.-H."/>
        </authorList>
    </citation>
    <scope>NUCLEOTIDE SEQUENCE</scope>
    <source>
        <strain evidence="2">EF212</strain>
    </source>
</reference>
<dbReference type="Proteomes" id="UP001163255">
    <property type="component" value="Chromosome"/>
</dbReference>
<dbReference type="SMART" id="SM00327">
    <property type="entry name" value="VWA"/>
    <property type="match status" value="1"/>
</dbReference>
<evidence type="ECO:0000313" key="2">
    <source>
        <dbReference type="EMBL" id="UYM14920.1"/>
    </source>
</evidence>
<proteinExistence type="predicted"/>
<name>A0ABY6GQ91_9GAMM</name>
<accession>A0ABY6GQ91</accession>
<dbReference type="InterPro" id="IPR002035">
    <property type="entry name" value="VWF_A"/>
</dbReference>
<dbReference type="Pfam" id="PF15616">
    <property type="entry name" value="TerY_C"/>
    <property type="match status" value="1"/>
</dbReference>
<gene>
    <name evidence="2" type="ORF">NX720_18805</name>
</gene>
<feature type="domain" description="VWFA" evidence="1">
    <location>
        <begin position="5"/>
        <end position="179"/>
    </location>
</feature>
<dbReference type="InterPro" id="IPR028274">
    <property type="entry name" value="TerY-C"/>
</dbReference>